<evidence type="ECO:0008006" key="3">
    <source>
        <dbReference type="Google" id="ProtNLM"/>
    </source>
</evidence>
<dbReference type="RefSeq" id="WP_322937587.1">
    <property type="nucleotide sequence ID" value="NZ_CP141059.1"/>
</dbReference>
<name>A0ABZ0ZR64_9ACTN</name>
<accession>A0ABZ0ZR64</accession>
<keyword evidence="2" id="KW-1185">Reference proteome</keyword>
<sequence>MEARILRNEPIVLVASDAGFSVAAVNRHRRAHLRPELRAQLATRAPAHIADFADQLAELADDANSVRDFARESDNPDLLLRASASKRDTILTLIHHLGVDSTETVESLREAIALAAACVRVLPSHPDVVTQVVADLRTQGQDRLADELASAVGNVRGLPGIQANRALKEASR</sequence>
<dbReference type="Proteomes" id="UP001327225">
    <property type="component" value="Chromosome"/>
</dbReference>
<proteinExistence type="predicted"/>
<dbReference type="EMBL" id="CP141059">
    <property type="protein sequence ID" value="WQQ26815.1"/>
    <property type="molecule type" value="Genomic_DNA"/>
</dbReference>
<gene>
    <name evidence="1" type="ORF">SHK19_00950</name>
</gene>
<reference evidence="2" key="1">
    <citation type="submission" date="2023-12" db="EMBL/GenBank/DDBJ databases">
        <title>Novel species in genus Nocardioides.</title>
        <authorList>
            <person name="Zhou H."/>
        </authorList>
    </citation>
    <scope>NUCLEOTIDE SEQUENCE [LARGE SCALE GENOMIC DNA]</scope>
    <source>
        <strain evidence="2">HM61</strain>
    </source>
</reference>
<organism evidence="1 2">
    <name type="scientific">Nocardioides bizhenqiangii</name>
    <dbReference type="NCBI Taxonomy" id="3095076"/>
    <lineage>
        <taxon>Bacteria</taxon>
        <taxon>Bacillati</taxon>
        <taxon>Actinomycetota</taxon>
        <taxon>Actinomycetes</taxon>
        <taxon>Propionibacteriales</taxon>
        <taxon>Nocardioidaceae</taxon>
        <taxon>Nocardioides</taxon>
    </lineage>
</organism>
<evidence type="ECO:0000313" key="2">
    <source>
        <dbReference type="Proteomes" id="UP001327225"/>
    </source>
</evidence>
<evidence type="ECO:0000313" key="1">
    <source>
        <dbReference type="EMBL" id="WQQ26815.1"/>
    </source>
</evidence>
<protein>
    <recommendedName>
        <fullName evidence="3">DUF222 domain-containing protein</fullName>
    </recommendedName>
</protein>